<evidence type="ECO:0000313" key="4">
    <source>
        <dbReference type="EMBL" id="KXT17030.1"/>
    </source>
</evidence>
<dbReference type="CDD" id="cd12087">
    <property type="entry name" value="TM_EGFR-like"/>
    <property type="match status" value="1"/>
</dbReference>
<keyword evidence="5" id="KW-1185">Reference proteome</keyword>
<dbReference type="SUPFAM" id="SSF49503">
    <property type="entry name" value="Cupredoxins"/>
    <property type="match status" value="1"/>
</dbReference>
<keyword evidence="2" id="KW-0472">Membrane</keyword>
<dbReference type="InterPro" id="IPR008972">
    <property type="entry name" value="Cupredoxin"/>
</dbReference>
<dbReference type="STRING" id="113226.A0A139IR02"/>
<feature type="region of interest" description="Disordered" evidence="1">
    <location>
        <begin position="183"/>
        <end position="206"/>
    </location>
</feature>
<feature type="chain" id="PRO_5007297637" description="Phytocyanin domain-containing protein" evidence="3">
    <location>
        <begin position="19"/>
        <end position="382"/>
    </location>
</feature>
<name>A0A139IR02_9PEZI</name>
<dbReference type="Proteomes" id="UP000073492">
    <property type="component" value="Unassembled WGS sequence"/>
</dbReference>
<feature type="signal peptide" evidence="3">
    <location>
        <begin position="1"/>
        <end position="18"/>
    </location>
</feature>
<reference evidence="4 5" key="1">
    <citation type="submission" date="2015-07" db="EMBL/GenBank/DDBJ databases">
        <title>Comparative genomics of the Sigatoka disease complex on banana suggests a link between parallel evolutionary changes in Pseudocercospora fijiensis and Pseudocercospora eumusae and increased virulence on the banana host.</title>
        <authorList>
            <person name="Chang T.-C."/>
            <person name="Salvucci A."/>
            <person name="Crous P.W."/>
            <person name="Stergiopoulos I."/>
        </authorList>
    </citation>
    <scope>NUCLEOTIDE SEQUENCE [LARGE SCALE GENOMIC DNA]</scope>
    <source>
        <strain evidence="4 5">CBS 116634</strain>
    </source>
</reference>
<dbReference type="AlphaFoldDB" id="A0A139IR02"/>
<evidence type="ECO:0000313" key="5">
    <source>
        <dbReference type="Proteomes" id="UP000073492"/>
    </source>
</evidence>
<dbReference type="InterPro" id="IPR052953">
    <property type="entry name" value="Ser-rich/MCO-related"/>
</dbReference>
<organism evidence="4 5">
    <name type="scientific">Pseudocercospora musae</name>
    <dbReference type="NCBI Taxonomy" id="113226"/>
    <lineage>
        <taxon>Eukaryota</taxon>
        <taxon>Fungi</taxon>
        <taxon>Dikarya</taxon>
        <taxon>Ascomycota</taxon>
        <taxon>Pezizomycotina</taxon>
        <taxon>Dothideomycetes</taxon>
        <taxon>Dothideomycetidae</taxon>
        <taxon>Mycosphaerellales</taxon>
        <taxon>Mycosphaerellaceae</taxon>
        <taxon>Pseudocercospora</taxon>
    </lineage>
</organism>
<comment type="caution">
    <text evidence="4">The sequence shown here is derived from an EMBL/GenBank/DDBJ whole genome shotgun (WGS) entry which is preliminary data.</text>
</comment>
<keyword evidence="2" id="KW-0812">Transmembrane</keyword>
<dbReference type="OrthoDB" id="2331100at2759"/>
<evidence type="ECO:0000256" key="1">
    <source>
        <dbReference type="SAM" id="MobiDB-lite"/>
    </source>
</evidence>
<evidence type="ECO:0000256" key="3">
    <source>
        <dbReference type="SAM" id="SignalP"/>
    </source>
</evidence>
<evidence type="ECO:0008006" key="6">
    <source>
        <dbReference type="Google" id="ProtNLM"/>
    </source>
</evidence>
<accession>A0A139IR02</accession>
<protein>
    <recommendedName>
        <fullName evidence="6">Phytocyanin domain-containing protein</fullName>
    </recommendedName>
</protein>
<evidence type="ECO:0000256" key="2">
    <source>
        <dbReference type="SAM" id="Phobius"/>
    </source>
</evidence>
<dbReference type="PANTHER" id="PTHR34883:SF8">
    <property type="entry name" value="EXTRACELLULAR SERINE-RICH PROTEIN (AFU_ORTHOLOGUE AFUA_6G00670)"/>
    <property type="match status" value="1"/>
</dbReference>
<keyword evidence="3" id="KW-0732">Signal</keyword>
<proteinExistence type="predicted"/>
<dbReference type="Gene3D" id="2.60.40.420">
    <property type="entry name" value="Cupredoxins - blue copper proteins"/>
    <property type="match status" value="1"/>
</dbReference>
<sequence>MLFTVLLSCLFTPLLSRAQNDGNAIVFVENEIAVHLVTVGLEGHVFAPDAIIANPGDKLMFQFYTGNHSAIQSEYGWPCVPTEAIDGTDGFYSGPQESATDDTPTVWNYTVTHTGPVFFYCGAPGSCVNYGMLGVINPDSSVNLTAQQELAKEARYVLYPDQTMDAEARASISALADTVLDRPTASSTSTTSATPTAQTSAPAATASAASHSKHGLSTGAIAGIAVGGAAVLVIIGASIFYFGRTRGQIKALQDTVHQRHESHAPPEMTVDGITYVPRDSRYLSGKPSFVPRYGSPDLRSKSPESSMYGAVMDPAVNGSQTPGQQYQPRYSGASPPAQEFGFYAPTPRHEMPVTATPARPETPLQPVDIERIGGMRDRQDRI</sequence>
<dbReference type="PANTHER" id="PTHR34883">
    <property type="entry name" value="SERINE-RICH PROTEIN, PUTATIVE-RELATED-RELATED"/>
    <property type="match status" value="1"/>
</dbReference>
<gene>
    <name evidence="4" type="ORF">AC579_4357</name>
</gene>
<feature type="region of interest" description="Disordered" evidence="1">
    <location>
        <begin position="345"/>
        <end position="365"/>
    </location>
</feature>
<dbReference type="CDD" id="cd00920">
    <property type="entry name" value="Cupredoxin"/>
    <property type="match status" value="1"/>
</dbReference>
<keyword evidence="2" id="KW-1133">Transmembrane helix</keyword>
<feature type="transmembrane region" description="Helical" evidence="2">
    <location>
        <begin position="220"/>
        <end position="242"/>
    </location>
</feature>
<dbReference type="EMBL" id="LFZO01000026">
    <property type="protein sequence ID" value="KXT17030.1"/>
    <property type="molecule type" value="Genomic_DNA"/>
</dbReference>